<protein>
    <submittedName>
        <fullName evidence="2">Uncharacterized protein</fullName>
    </submittedName>
</protein>
<sequence length="63" mass="7211">ALSYFTARHRAAPRGAAFPIHTEKRRDAAPANAAWEEAKYKTEYIEYKTCRANKQKASNQIIE</sequence>
<keyword evidence="1" id="KW-1185">Reference proteome</keyword>
<dbReference type="WBParaSite" id="nRc.2.0.1.t24510-RA">
    <property type="protein sequence ID" value="nRc.2.0.1.t24510-RA"/>
    <property type="gene ID" value="nRc.2.0.1.g24510"/>
</dbReference>
<dbReference type="Proteomes" id="UP000887565">
    <property type="component" value="Unplaced"/>
</dbReference>
<reference evidence="2" key="1">
    <citation type="submission" date="2022-11" db="UniProtKB">
        <authorList>
            <consortium name="WormBaseParasite"/>
        </authorList>
    </citation>
    <scope>IDENTIFICATION</scope>
</reference>
<evidence type="ECO:0000313" key="1">
    <source>
        <dbReference type="Proteomes" id="UP000887565"/>
    </source>
</evidence>
<organism evidence="1 2">
    <name type="scientific">Romanomermis culicivorax</name>
    <name type="common">Nematode worm</name>
    <dbReference type="NCBI Taxonomy" id="13658"/>
    <lineage>
        <taxon>Eukaryota</taxon>
        <taxon>Metazoa</taxon>
        <taxon>Ecdysozoa</taxon>
        <taxon>Nematoda</taxon>
        <taxon>Enoplea</taxon>
        <taxon>Dorylaimia</taxon>
        <taxon>Mermithida</taxon>
        <taxon>Mermithoidea</taxon>
        <taxon>Mermithidae</taxon>
        <taxon>Romanomermis</taxon>
    </lineage>
</organism>
<accession>A0A915JFB8</accession>
<evidence type="ECO:0000313" key="2">
    <source>
        <dbReference type="WBParaSite" id="nRc.2.0.1.t24510-RA"/>
    </source>
</evidence>
<dbReference type="AlphaFoldDB" id="A0A915JFB8"/>
<proteinExistence type="predicted"/>
<name>A0A915JFB8_ROMCU</name>